<dbReference type="PANTHER" id="PTHR46268:SF23">
    <property type="entry name" value="UNIVERSAL STRESS PROTEIN A-RELATED"/>
    <property type="match status" value="1"/>
</dbReference>
<evidence type="ECO:0000259" key="6">
    <source>
        <dbReference type="Pfam" id="PF00582"/>
    </source>
</evidence>
<dbReference type="InterPro" id="IPR014729">
    <property type="entry name" value="Rossmann-like_a/b/a_fold"/>
</dbReference>
<dbReference type="KEGG" id="ttc:FOKN1_2879"/>
<comment type="subunit">
    <text evidence="3">Homodimer.</text>
</comment>
<accession>A0A1Z4VUC0</accession>
<dbReference type="Proteomes" id="UP000218765">
    <property type="component" value="Chromosome"/>
</dbReference>
<feature type="domain" description="UspA" evidence="6">
    <location>
        <begin position="4"/>
        <end position="143"/>
    </location>
</feature>
<evidence type="ECO:0000256" key="3">
    <source>
        <dbReference type="ARBA" id="ARBA00011738"/>
    </source>
</evidence>
<evidence type="ECO:0000313" key="7">
    <source>
        <dbReference type="EMBL" id="BAZ95237.1"/>
    </source>
</evidence>
<reference evidence="7 8" key="1">
    <citation type="submission" date="2017-05" db="EMBL/GenBank/DDBJ databases">
        <title>Thiocyanate degradation by Thiohalobacter thiocyanaticus FOKN1.</title>
        <authorList>
            <person name="Oshiki M."/>
            <person name="Fukushima T."/>
            <person name="Kawano S."/>
            <person name="Nakagawa J."/>
        </authorList>
    </citation>
    <scope>NUCLEOTIDE SEQUENCE [LARGE SCALE GENOMIC DNA]</scope>
    <source>
        <strain evidence="7 8">FOKN1</strain>
    </source>
</reference>
<protein>
    <recommendedName>
        <fullName evidence="5">Universal stress protein</fullName>
    </recommendedName>
</protein>
<keyword evidence="8" id="KW-1185">Reference proteome</keyword>
<gene>
    <name evidence="7" type="ORF">FOKN1_2879</name>
</gene>
<comment type="similarity">
    <text evidence="2 5">Belongs to the universal stress protein A family.</text>
</comment>
<sequence>MSEYSHVLVAVDFMPDFEQVTRRAMQVAAHGQARLSLVHVVEFLHLDLASELVLPEDVTLETQVIETARNKLAEMAASMDWPGEIKHHLETGSTKHEILRVAEEQKADLIVIGSHGRHGLGRLLGSTANGVLQGAPCDVLAVRIRPA</sequence>
<dbReference type="OrthoDB" id="9792500at2"/>
<organism evidence="7 8">
    <name type="scientific">Thiohalobacter thiocyanaticus</name>
    <dbReference type="NCBI Taxonomy" id="585455"/>
    <lineage>
        <taxon>Bacteria</taxon>
        <taxon>Pseudomonadati</taxon>
        <taxon>Pseudomonadota</taxon>
        <taxon>Gammaproteobacteria</taxon>
        <taxon>Thiohalobacterales</taxon>
        <taxon>Thiohalobacteraceae</taxon>
        <taxon>Thiohalobacter</taxon>
    </lineage>
</organism>
<comment type="subcellular location">
    <subcellularLocation>
        <location evidence="1 5">Cytoplasm</location>
    </subcellularLocation>
</comment>
<dbReference type="SUPFAM" id="SSF52402">
    <property type="entry name" value="Adenine nucleotide alpha hydrolases-like"/>
    <property type="match status" value="1"/>
</dbReference>
<evidence type="ECO:0000313" key="8">
    <source>
        <dbReference type="Proteomes" id="UP000218765"/>
    </source>
</evidence>
<dbReference type="AlphaFoldDB" id="A0A1Z4VUC0"/>
<dbReference type="PANTHER" id="PTHR46268">
    <property type="entry name" value="STRESS RESPONSE PROTEIN NHAX"/>
    <property type="match status" value="1"/>
</dbReference>
<dbReference type="GO" id="GO:0005737">
    <property type="term" value="C:cytoplasm"/>
    <property type="evidence" value="ECO:0007669"/>
    <property type="project" value="UniProtKB-SubCell"/>
</dbReference>
<dbReference type="Gene3D" id="3.40.50.620">
    <property type="entry name" value="HUPs"/>
    <property type="match status" value="1"/>
</dbReference>
<evidence type="ECO:0000256" key="5">
    <source>
        <dbReference type="PIRNR" id="PIRNR006276"/>
    </source>
</evidence>
<dbReference type="InterPro" id="IPR006015">
    <property type="entry name" value="Universal_stress_UspA"/>
</dbReference>
<name>A0A1Z4VUC0_9GAMM</name>
<dbReference type="EMBL" id="AP018052">
    <property type="protein sequence ID" value="BAZ95237.1"/>
    <property type="molecule type" value="Genomic_DNA"/>
</dbReference>
<evidence type="ECO:0000256" key="1">
    <source>
        <dbReference type="ARBA" id="ARBA00004496"/>
    </source>
</evidence>
<dbReference type="RefSeq" id="WP_096367243.1">
    <property type="nucleotide sequence ID" value="NZ_AP018052.1"/>
</dbReference>
<dbReference type="InterPro" id="IPR006016">
    <property type="entry name" value="UspA"/>
</dbReference>
<proteinExistence type="inferred from homology"/>
<dbReference type="PIRSF" id="PIRSF006276">
    <property type="entry name" value="UspA"/>
    <property type="match status" value="1"/>
</dbReference>
<evidence type="ECO:0000256" key="4">
    <source>
        <dbReference type="ARBA" id="ARBA00022490"/>
    </source>
</evidence>
<dbReference type="Pfam" id="PF00582">
    <property type="entry name" value="Usp"/>
    <property type="match status" value="1"/>
</dbReference>
<dbReference type="PRINTS" id="PR01438">
    <property type="entry name" value="UNVRSLSTRESS"/>
</dbReference>
<evidence type="ECO:0000256" key="2">
    <source>
        <dbReference type="ARBA" id="ARBA00008791"/>
    </source>
</evidence>
<keyword evidence="4 5" id="KW-0963">Cytoplasm</keyword>